<evidence type="ECO:0000256" key="1">
    <source>
        <dbReference type="SAM" id="Phobius"/>
    </source>
</evidence>
<reference evidence="2 3" key="1">
    <citation type="submission" date="2016-10" db="EMBL/GenBank/DDBJ databases">
        <authorList>
            <person name="de Groot N.N."/>
        </authorList>
    </citation>
    <scope>NUCLEOTIDE SEQUENCE [LARGE SCALE GENOMIC DNA]</scope>
    <source>
        <strain evidence="2 3">DSM 3857</strain>
    </source>
</reference>
<gene>
    <name evidence="2" type="ORF">SAMN04488103_102550</name>
</gene>
<protein>
    <submittedName>
        <fullName evidence="2">Uncharacterized membrane protein</fullName>
    </submittedName>
</protein>
<organism evidence="2 3">
    <name type="scientific">Gemmobacter aquatilis</name>
    <dbReference type="NCBI Taxonomy" id="933059"/>
    <lineage>
        <taxon>Bacteria</taxon>
        <taxon>Pseudomonadati</taxon>
        <taxon>Pseudomonadota</taxon>
        <taxon>Alphaproteobacteria</taxon>
        <taxon>Rhodobacterales</taxon>
        <taxon>Paracoccaceae</taxon>
        <taxon>Gemmobacter</taxon>
    </lineage>
</organism>
<dbReference type="AlphaFoldDB" id="A0A1H8CNI1"/>
<dbReference type="EMBL" id="FOCE01000002">
    <property type="protein sequence ID" value="SEM95647.1"/>
    <property type="molecule type" value="Genomic_DNA"/>
</dbReference>
<feature type="transmembrane region" description="Helical" evidence="1">
    <location>
        <begin position="53"/>
        <end position="71"/>
    </location>
</feature>
<keyword evidence="1" id="KW-0472">Membrane</keyword>
<name>A0A1H8CNI1_9RHOB</name>
<proteinExistence type="predicted"/>
<keyword evidence="1" id="KW-1133">Transmembrane helix</keyword>
<sequence>MGAQRPEGARAPPFLSARPRYPRPMPYEWLPPSADGPTARLHLWPYRSLPRRGFVWFIGGTAVLIAVPLLSVLGSPVLWGLLPFLLATIGGIWWALERSYRDGEIVEDLALWPDRITLVRHGPHGRRQDWQANPYWVRVIRHEQGGPVPQYLTLKGGTREVEIGSFLAEEERVTLAAELTDRLTRLPPA</sequence>
<evidence type="ECO:0000313" key="2">
    <source>
        <dbReference type="EMBL" id="SEM95647.1"/>
    </source>
</evidence>
<dbReference type="Proteomes" id="UP000198761">
    <property type="component" value="Unassembled WGS sequence"/>
</dbReference>
<evidence type="ECO:0000313" key="3">
    <source>
        <dbReference type="Proteomes" id="UP000198761"/>
    </source>
</evidence>
<dbReference type="STRING" id="933059.SAMN04488103_102550"/>
<dbReference type="Pfam" id="PF10003">
    <property type="entry name" value="DUF2244"/>
    <property type="match status" value="1"/>
</dbReference>
<dbReference type="InterPro" id="IPR019253">
    <property type="entry name" value="DUF2244_TM"/>
</dbReference>
<feature type="transmembrane region" description="Helical" evidence="1">
    <location>
        <begin position="77"/>
        <end position="96"/>
    </location>
</feature>
<keyword evidence="3" id="KW-1185">Reference proteome</keyword>
<keyword evidence="1" id="KW-0812">Transmembrane</keyword>
<accession>A0A1H8CNI1</accession>